<dbReference type="Proteomes" id="UP000477951">
    <property type="component" value="Unassembled WGS sequence"/>
</dbReference>
<evidence type="ECO:0000313" key="2">
    <source>
        <dbReference type="Proteomes" id="UP000477951"/>
    </source>
</evidence>
<dbReference type="EMBL" id="WPHR01000007">
    <property type="protein sequence ID" value="MUZ73361.1"/>
    <property type="molecule type" value="Genomic_DNA"/>
</dbReference>
<sequence length="80" mass="8438">MAMTALYARLKAEKTCPVCGQLAMPVTEQQERMLLVRYECGATFGVSGILNVINANEPCPTPSQVAAAHLMVEADLAGAA</sequence>
<evidence type="ECO:0000313" key="1">
    <source>
        <dbReference type="EMBL" id="MUZ73361.1"/>
    </source>
</evidence>
<dbReference type="AlphaFoldDB" id="A0A6L6VEI9"/>
<organism evidence="1 2">
    <name type="scientific">Agrobacterium vitis</name>
    <name type="common">Rhizobium vitis</name>
    <dbReference type="NCBI Taxonomy" id="373"/>
    <lineage>
        <taxon>Bacteria</taxon>
        <taxon>Pseudomonadati</taxon>
        <taxon>Pseudomonadota</taxon>
        <taxon>Alphaproteobacteria</taxon>
        <taxon>Hyphomicrobiales</taxon>
        <taxon>Rhizobiaceae</taxon>
        <taxon>Rhizobium/Agrobacterium group</taxon>
        <taxon>Agrobacterium</taxon>
    </lineage>
</organism>
<protein>
    <submittedName>
        <fullName evidence="1">Uncharacterized protein</fullName>
    </submittedName>
</protein>
<reference evidence="1 2" key="1">
    <citation type="submission" date="2019-12" db="EMBL/GenBank/DDBJ databases">
        <title>Whole-genome sequencing of Allorhizobium vitis.</title>
        <authorList>
            <person name="Gan H.M."/>
            <person name="Szegedi E."/>
            <person name="Burr T."/>
            <person name="Savka M.A."/>
        </authorList>
    </citation>
    <scope>NUCLEOTIDE SEQUENCE [LARGE SCALE GENOMIC DNA]</scope>
    <source>
        <strain evidence="1 2">CG516</strain>
    </source>
</reference>
<dbReference type="RefSeq" id="WP_156614794.1">
    <property type="nucleotide sequence ID" value="NZ_WPHR01000007.1"/>
</dbReference>
<comment type="caution">
    <text evidence="1">The sequence shown here is derived from an EMBL/GenBank/DDBJ whole genome shotgun (WGS) entry which is preliminary data.</text>
</comment>
<accession>A0A6L6VEI9</accession>
<name>A0A6L6VEI9_AGRVI</name>
<proteinExistence type="predicted"/>
<gene>
    <name evidence="1" type="ORF">GOZ90_11775</name>
</gene>